<reference evidence="7" key="2">
    <citation type="submission" date="2025-08" db="UniProtKB">
        <authorList>
            <consortium name="Ensembl"/>
        </authorList>
    </citation>
    <scope>IDENTIFICATION</scope>
</reference>
<dbReference type="InterPro" id="IPR014472">
    <property type="entry name" value="CHOPT"/>
</dbReference>
<keyword evidence="6" id="KW-0812">Transmembrane</keyword>
<sequence length="380" mass="43680">MNCYKYVSPEQLAGVNKYKYRAVDTNPLSLYVMHPFWNTVVKVFPTWLAPNLITFSGFLLAVFNFLLMAYFDPDFYASAPGHKHVPDWVWIVVGILSFMAYTLDGVDRKQDCRTNFITLLGELFDHGLDSWSCVYFFVSVLYLLQWVVWFSFILSHWEKCNTGILFLPWGYDMSRVTISFVYRVTAVVGEPFLFNFLYRDLFTAMIIGCALCVTLPMSLLKFFRSYKNNMLKHNSVYEAVVPVFSPRLLFILPTAWILLSLHPRVLYLMVGTAFASSTCQLIVCQVSSTRCPTLNRLLLPLFVIVMVVKVGVGSCVTLAHVHHGVRVVKQLSNRFHIYPFSLRKPNSDRLQVEEKNIGLQSTERSTVNKMLINIHPSLLN</sequence>
<dbReference type="GO" id="GO:0004307">
    <property type="term" value="F:ethanolaminephosphotransferase activity"/>
    <property type="evidence" value="ECO:0007669"/>
    <property type="project" value="TreeGrafter"/>
</dbReference>
<evidence type="ECO:0000256" key="1">
    <source>
        <dbReference type="ARBA" id="ARBA00004370"/>
    </source>
</evidence>
<evidence type="ECO:0000256" key="6">
    <source>
        <dbReference type="SAM" id="Phobius"/>
    </source>
</evidence>
<comment type="subcellular location">
    <subcellularLocation>
        <location evidence="1">Membrane</location>
    </subcellularLocation>
</comment>
<dbReference type="PIRSF" id="PIRSF015665">
    <property type="entry name" value="CHOPT"/>
    <property type="match status" value="1"/>
</dbReference>
<feature type="transmembrane region" description="Helical" evidence="6">
    <location>
        <begin position="134"/>
        <end position="155"/>
    </location>
</feature>
<reference evidence="7 8" key="1">
    <citation type="submission" date="2016-04" db="EMBL/GenBank/DDBJ databases">
        <title>Polished mammalian reference genomes with single-molecule sequencing and chromosome conformation capture applied to the Capra hircus genome.</title>
        <authorList>
            <person name="Bickhart D.M."/>
            <person name="Koren S."/>
            <person name="Rosen B."/>
            <person name="Hastie A."/>
            <person name="Liachko I."/>
            <person name="Sullivan S.T."/>
            <person name="Burton J."/>
            <person name="Sayre B.L."/>
            <person name="Huson H.J."/>
            <person name="Lee J."/>
            <person name="Lam E."/>
            <person name="Kelley C.M."/>
            <person name="Hutchison J.L."/>
            <person name="Zhou Y."/>
            <person name="Sun J."/>
            <person name="Crisa A."/>
            <person name="Schwartz J.C."/>
            <person name="Hammond J.A."/>
            <person name="Schroeder S.G."/>
            <person name="Liu G.E."/>
            <person name="Dunham M."/>
            <person name="Shendure J."/>
            <person name="Sonstegard T.S."/>
            <person name="Phillippy A.M."/>
            <person name="Van Tassell C.P."/>
            <person name="Smith T.P."/>
        </authorList>
    </citation>
    <scope>NUCLEOTIDE SEQUENCE [LARGE SCALE GENOMIC DNA]</scope>
</reference>
<feature type="transmembrane region" description="Helical" evidence="6">
    <location>
        <begin position="204"/>
        <end position="223"/>
    </location>
</feature>
<evidence type="ECO:0000313" key="8">
    <source>
        <dbReference type="Proteomes" id="UP000291000"/>
    </source>
</evidence>
<keyword evidence="5" id="KW-1208">Phospholipid metabolism</keyword>
<evidence type="ECO:0000256" key="5">
    <source>
        <dbReference type="ARBA" id="ARBA00023264"/>
    </source>
</evidence>
<dbReference type="AlphaFoldDB" id="A0A452FBA5"/>
<dbReference type="STRING" id="9925.ENSCHIP00000021466"/>
<feature type="transmembrane region" description="Helical" evidence="6">
    <location>
        <begin position="298"/>
        <end position="321"/>
    </location>
</feature>
<feature type="transmembrane region" description="Helical" evidence="6">
    <location>
        <begin position="85"/>
        <end position="103"/>
    </location>
</feature>
<dbReference type="InterPro" id="IPR043130">
    <property type="entry name" value="CDP-OH_PTrfase_TM_dom"/>
</dbReference>
<evidence type="ECO:0000256" key="4">
    <source>
        <dbReference type="ARBA" id="ARBA00023209"/>
    </source>
</evidence>
<dbReference type="Gene3D" id="1.20.120.1760">
    <property type="match status" value="1"/>
</dbReference>
<keyword evidence="3 6" id="KW-0472">Membrane</keyword>
<evidence type="ECO:0008006" key="9">
    <source>
        <dbReference type="Google" id="ProtNLM"/>
    </source>
</evidence>
<keyword evidence="4" id="KW-0594">Phospholipid biosynthesis</keyword>
<accession>A0A452FBA5</accession>
<dbReference type="OMA" id="SHCEKYN"/>
<dbReference type="PANTHER" id="PTHR10414:SF47">
    <property type="entry name" value="ETHANOLAMINEPHOSPHOTRANSFERASE 1"/>
    <property type="match status" value="1"/>
</dbReference>
<keyword evidence="4" id="KW-0444">Lipid biosynthesis</keyword>
<dbReference type="EMBL" id="LWLT01000008">
    <property type="status" value="NOT_ANNOTATED_CDS"/>
    <property type="molecule type" value="Genomic_DNA"/>
</dbReference>
<proteinExistence type="inferred from homology"/>
<dbReference type="GO" id="GO:0006646">
    <property type="term" value="P:phosphatidylethanolamine biosynthetic process"/>
    <property type="evidence" value="ECO:0007669"/>
    <property type="project" value="TreeGrafter"/>
</dbReference>
<dbReference type="Bgee" id="ENSCHIG00000019767">
    <property type="expression patterns" value="Expressed in liver and 1 other cell type or tissue"/>
</dbReference>
<organism evidence="7 8">
    <name type="scientific">Capra hircus</name>
    <name type="common">Goat</name>
    <dbReference type="NCBI Taxonomy" id="9925"/>
    <lineage>
        <taxon>Eukaryota</taxon>
        <taxon>Metazoa</taxon>
        <taxon>Chordata</taxon>
        <taxon>Craniata</taxon>
        <taxon>Vertebrata</taxon>
        <taxon>Euteleostomi</taxon>
        <taxon>Mammalia</taxon>
        <taxon>Eutheria</taxon>
        <taxon>Laurasiatheria</taxon>
        <taxon>Artiodactyla</taxon>
        <taxon>Ruminantia</taxon>
        <taxon>Pecora</taxon>
        <taxon>Bovidae</taxon>
        <taxon>Caprinae</taxon>
        <taxon>Capra</taxon>
    </lineage>
</organism>
<name>A0A452FBA5_CAPHI</name>
<dbReference type="GO" id="GO:0005794">
    <property type="term" value="C:Golgi apparatus"/>
    <property type="evidence" value="ECO:0007669"/>
    <property type="project" value="TreeGrafter"/>
</dbReference>
<dbReference type="Ensembl" id="ENSCHIT00000029311.1">
    <property type="protein sequence ID" value="ENSCHIP00000021466.1"/>
    <property type="gene ID" value="ENSCHIG00000019767.1"/>
</dbReference>
<dbReference type="PANTHER" id="PTHR10414">
    <property type="entry name" value="ETHANOLAMINEPHOSPHOTRANSFERASE"/>
    <property type="match status" value="1"/>
</dbReference>
<feature type="transmembrane region" description="Helical" evidence="6">
    <location>
        <begin position="52"/>
        <end position="73"/>
    </location>
</feature>
<evidence type="ECO:0000256" key="3">
    <source>
        <dbReference type="ARBA" id="ARBA00023136"/>
    </source>
</evidence>
<keyword evidence="4" id="KW-0443">Lipid metabolism</keyword>
<feature type="transmembrane region" description="Helical" evidence="6">
    <location>
        <begin position="235"/>
        <end position="259"/>
    </location>
</feature>
<reference evidence="7" key="3">
    <citation type="submission" date="2025-09" db="UniProtKB">
        <authorList>
            <consortium name="Ensembl"/>
        </authorList>
    </citation>
    <scope>IDENTIFICATION</scope>
</reference>
<dbReference type="GeneTree" id="ENSGT00950000183117"/>
<dbReference type="GO" id="GO:0005789">
    <property type="term" value="C:endoplasmic reticulum membrane"/>
    <property type="evidence" value="ECO:0007669"/>
    <property type="project" value="TreeGrafter"/>
</dbReference>
<keyword evidence="6" id="KW-1133">Transmembrane helix</keyword>
<dbReference type="Proteomes" id="UP000291000">
    <property type="component" value="Chromosome 7"/>
</dbReference>
<protein>
    <recommendedName>
        <fullName evidence="9">Selenoprotein I</fullName>
    </recommendedName>
</protein>
<comment type="similarity">
    <text evidence="2">Belongs to the CDP-alcohol phosphatidyltransferase class-I family.</text>
</comment>
<evidence type="ECO:0000313" key="7">
    <source>
        <dbReference type="Ensembl" id="ENSCHIP00000021466.1"/>
    </source>
</evidence>
<evidence type="ECO:0000256" key="2">
    <source>
        <dbReference type="ARBA" id="ARBA00010441"/>
    </source>
</evidence>
<keyword evidence="8" id="KW-1185">Reference proteome</keyword>